<reference evidence="2 3" key="1">
    <citation type="submission" date="2024-11" db="EMBL/GenBank/DDBJ databases">
        <title>A near-complete genome assembly of Cinchona calisaya.</title>
        <authorList>
            <person name="Lian D.C."/>
            <person name="Zhao X.W."/>
            <person name="Wei L."/>
        </authorList>
    </citation>
    <scope>NUCLEOTIDE SEQUENCE [LARGE SCALE GENOMIC DNA]</scope>
    <source>
        <tissue evidence="2">Nenye</tissue>
    </source>
</reference>
<gene>
    <name evidence="2" type="ORF">ACH5RR_021817</name>
</gene>
<protein>
    <submittedName>
        <fullName evidence="2">Uncharacterized protein</fullName>
    </submittedName>
</protein>
<name>A0ABD2ZNC6_9GENT</name>
<dbReference type="Proteomes" id="UP001630127">
    <property type="component" value="Unassembled WGS sequence"/>
</dbReference>
<feature type="region of interest" description="Disordered" evidence="1">
    <location>
        <begin position="51"/>
        <end position="144"/>
    </location>
</feature>
<accession>A0ABD2ZNC6</accession>
<keyword evidence="3" id="KW-1185">Reference proteome</keyword>
<proteinExistence type="predicted"/>
<evidence type="ECO:0000313" key="3">
    <source>
        <dbReference type="Proteomes" id="UP001630127"/>
    </source>
</evidence>
<feature type="compositionally biased region" description="Basic and acidic residues" evidence="1">
    <location>
        <begin position="54"/>
        <end position="70"/>
    </location>
</feature>
<comment type="caution">
    <text evidence="2">The sequence shown here is derived from an EMBL/GenBank/DDBJ whole genome shotgun (WGS) entry which is preliminary data.</text>
</comment>
<organism evidence="2 3">
    <name type="scientific">Cinchona calisaya</name>
    <dbReference type="NCBI Taxonomy" id="153742"/>
    <lineage>
        <taxon>Eukaryota</taxon>
        <taxon>Viridiplantae</taxon>
        <taxon>Streptophyta</taxon>
        <taxon>Embryophyta</taxon>
        <taxon>Tracheophyta</taxon>
        <taxon>Spermatophyta</taxon>
        <taxon>Magnoliopsida</taxon>
        <taxon>eudicotyledons</taxon>
        <taxon>Gunneridae</taxon>
        <taxon>Pentapetalae</taxon>
        <taxon>asterids</taxon>
        <taxon>lamiids</taxon>
        <taxon>Gentianales</taxon>
        <taxon>Rubiaceae</taxon>
        <taxon>Cinchonoideae</taxon>
        <taxon>Cinchoneae</taxon>
        <taxon>Cinchona</taxon>
    </lineage>
</organism>
<evidence type="ECO:0000256" key="1">
    <source>
        <dbReference type="SAM" id="MobiDB-lite"/>
    </source>
</evidence>
<evidence type="ECO:0000313" key="2">
    <source>
        <dbReference type="EMBL" id="KAL3519228.1"/>
    </source>
</evidence>
<sequence length="157" mass="17241">MDMLIPTNHGSSFFNSSRSDQTVDSCYGSIVSAQVQPFVYVMFMVPYTRPVENNSEKGKEKMEMSTEEIKGISSKEGSSHKGFVSKELEDSRPSSMSPSISNFHDLQESMHVHLGNPSQDMPPDVQLGGPSMAQPKPKANDFSITGTVKLGLVRKLP</sequence>
<dbReference type="AlphaFoldDB" id="A0ABD2ZNC6"/>
<dbReference type="EMBL" id="JBJUIK010000009">
    <property type="protein sequence ID" value="KAL3519228.1"/>
    <property type="molecule type" value="Genomic_DNA"/>
</dbReference>